<proteinExistence type="predicted"/>
<accession>A0A0F8AUC6</accession>
<reference evidence="1 2" key="1">
    <citation type="journal article" date="2015" name="Genome Announc.">
        <title>Draft genome sequence of a Halorubrum H3 strain isolated from the burlinskoye salt lake (Altai Krai, Russia).</title>
        <authorList>
            <person name="Rozanov A.S."/>
            <person name="Bryanskaya A.V."/>
            <person name="Malup T.K."/>
            <person name="Kotenko A.V."/>
            <person name="Peltek S.E."/>
        </authorList>
    </citation>
    <scope>NUCLEOTIDE SEQUENCE [LARGE SCALE GENOMIC DNA]</scope>
    <source>
        <strain evidence="1 2">H3</strain>
    </source>
</reference>
<dbReference type="AlphaFoldDB" id="A0A0F8AUC6"/>
<keyword evidence="2" id="KW-1185">Reference proteome</keyword>
<protein>
    <submittedName>
        <fullName evidence="1">Uncharacterized protein</fullName>
    </submittedName>
</protein>
<sequence length="82" mass="8682">MVWCPLCGPVRDSVRARPGFDPLRDLVVVLVGGEQSLGVAALGGVDFEHPPVAVRVLVDELGAVEQLLVDGDDLAGYRCVQV</sequence>
<evidence type="ECO:0000313" key="2">
    <source>
        <dbReference type="Proteomes" id="UP000053331"/>
    </source>
</evidence>
<comment type="caution">
    <text evidence="1">The sequence shown here is derived from an EMBL/GenBank/DDBJ whole genome shotgun (WGS) entry which is preliminary data.</text>
</comment>
<name>A0A0F8AUC6_9EURY</name>
<gene>
    <name evidence="1" type="ORF">FK85_30870</name>
</gene>
<evidence type="ECO:0000313" key="1">
    <source>
        <dbReference type="EMBL" id="KKF39146.1"/>
    </source>
</evidence>
<dbReference type="EMBL" id="JNFH02000102">
    <property type="protein sequence ID" value="KKF39146.1"/>
    <property type="molecule type" value="Genomic_DNA"/>
</dbReference>
<dbReference type="Proteomes" id="UP000053331">
    <property type="component" value="Unassembled WGS sequence"/>
</dbReference>
<organism evidence="1 2">
    <name type="scientific">Halorubrum saccharovorum</name>
    <dbReference type="NCBI Taxonomy" id="2248"/>
    <lineage>
        <taxon>Archaea</taxon>
        <taxon>Methanobacteriati</taxon>
        <taxon>Methanobacteriota</taxon>
        <taxon>Stenosarchaea group</taxon>
        <taxon>Halobacteria</taxon>
        <taxon>Halobacteriales</taxon>
        <taxon>Haloferacaceae</taxon>
        <taxon>Halorubrum</taxon>
    </lineage>
</organism>